<dbReference type="PANTHER" id="PTHR47448:SF1">
    <property type="entry name" value="SERINE_THREONINE-PROTEIN KINASE STE7 HOMOLOG"/>
    <property type="match status" value="1"/>
</dbReference>
<keyword evidence="5" id="KW-0067">ATP-binding</keyword>
<evidence type="ECO:0000313" key="7">
    <source>
        <dbReference type="EMBL" id="CAG8533014.1"/>
    </source>
</evidence>
<gene>
    <name evidence="7" type="ORF">RFULGI_LOCUS3878</name>
</gene>
<keyword evidence="2" id="KW-0808">Transferase</keyword>
<organism evidence="7 8">
    <name type="scientific">Racocetra fulgida</name>
    <dbReference type="NCBI Taxonomy" id="60492"/>
    <lineage>
        <taxon>Eukaryota</taxon>
        <taxon>Fungi</taxon>
        <taxon>Fungi incertae sedis</taxon>
        <taxon>Mucoromycota</taxon>
        <taxon>Glomeromycotina</taxon>
        <taxon>Glomeromycetes</taxon>
        <taxon>Diversisporales</taxon>
        <taxon>Gigasporaceae</taxon>
        <taxon>Racocetra</taxon>
    </lineage>
</organism>
<evidence type="ECO:0000256" key="3">
    <source>
        <dbReference type="ARBA" id="ARBA00022741"/>
    </source>
</evidence>
<proteinExistence type="predicted"/>
<evidence type="ECO:0000256" key="1">
    <source>
        <dbReference type="ARBA" id="ARBA00022527"/>
    </source>
</evidence>
<dbReference type="GO" id="GO:0004674">
    <property type="term" value="F:protein serine/threonine kinase activity"/>
    <property type="evidence" value="ECO:0007669"/>
    <property type="project" value="UniProtKB-KW"/>
</dbReference>
<comment type="caution">
    <text evidence="7">The sequence shown here is derived from an EMBL/GenBank/DDBJ whole genome shotgun (WGS) entry which is preliminary data.</text>
</comment>
<feature type="domain" description="Protein kinase" evidence="6">
    <location>
        <begin position="63"/>
        <end position="196"/>
    </location>
</feature>
<dbReference type="InterPro" id="IPR011009">
    <property type="entry name" value="Kinase-like_dom_sf"/>
</dbReference>
<dbReference type="Gene3D" id="1.10.510.10">
    <property type="entry name" value="Transferase(Phosphotransferase) domain 1"/>
    <property type="match status" value="1"/>
</dbReference>
<dbReference type="SUPFAM" id="SSF56112">
    <property type="entry name" value="Protein kinase-like (PK-like)"/>
    <property type="match status" value="1"/>
</dbReference>
<keyword evidence="1" id="KW-0723">Serine/threonine-protein kinase</keyword>
<evidence type="ECO:0000256" key="4">
    <source>
        <dbReference type="ARBA" id="ARBA00022777"/>
    </source>
</evidence>
<evidence type="ECO:0000259" key="6">
    <source>
        <dbReference type="SMART" id="SM00220"/>
    </source>
</evidence>
<keyword evidence="4" id="KW-0418">Kinase</keyword>
<dbReference type="GO" id="GO:0007165">
    <property type="term" value="P:signal transduction"/>
    <property type="evidence" value="ECO:0007669"/>
    <property type="project" value="UniProtKB-ARBA"/>
</dbReference>
<keyword evidence="3" id="KW-0547">Nucleotide-binding</keyword>
<dbReference type="PANTHER" id="PTHR47448">
    <property type="entry name" value="DUAL SPECIFICITY MITOGEN-ACTIVATED PROTEIN KINASE KINASE DSOR1-LIKE PROTEIN"/>
    <property type="match status" value="1"/>
</dbReference>
<evidence type="ECO:0000313" key="8">
    <source>
        <dbReference type="Proteomes" id="UP000789396"/>
    </source>
</evidence>
<evidence type="ECO:0000256" key="2">
    <source>
        <dbReference type="ARBA" id="ARBA00022679"/>
    </source>
</evidence>
<dbReference type="AlphaFoldDB" id="A0A9N9AJQ2"/>
<name>A0A9N9AJQ2_9GLOM</name>
<dbReference type="EMBL" id="CAJVPZ010003610">
    <property type="protein sequence ID" value="CAG8533014.1"/>
    <property type="molecule type" value="Genomic_DNA"/>
</dbReference>
<reference evidence="7" key="1">
    <citation type="submission" date="2021-06" db="EMBL/GenBank/DDBJ databases">
        <authorList>
            <person name="Kallberg Y."/>
            <person name="Tangrot J."/>
            <person name="Rosling A."/>
        </authorList>
    </citation>
    <scope>NUCLEOTIDE SEQUENCE</scope>
    <source>
        <strain evidence="7">IN212</strain>
    </source>
</reference>
<protein>
    <submittedName>
        <fullName evidence="7">3300_t:CDS:1</fullName>
    </submittedName>
</protein>
<dbReference type="InterPro" id="IPR000719">
    <property type="entry name" value="Prot_kinase_dom"/>
</dbReference>
<dbReference type="SMART" id="SM00220">
    <property type="entry name" value="S_TKc"/>
    <property type="match status" value="1"/>
</dbReference>
<dbReference type="OrthoDB" id="10252354at2759"/>
<keyword evidence="8" id="KW-1185">Reference proteome</keyword>
<dbReference type="GO" id="GO:0005524">
    <property type="term" value="F:ATP binding"/>
    <property type="evidence" value="ECO:0007669"/>
    <property type="project" value="UniProtKB-KW"/>
</dbReference>
<dbReference type="GO" id="GO:0004712">
    <property type="term" value="F:protein serine/threonine/tyrosine kinase activity"/>
    <property type="evidence" value="ECO:0007669"/>
    <property type="project" value="UniProtKB-ARBA"/>
</dbReference>
<dbReference type="Gene3D" id="3.30.200.20">
    <property type="entry name" value="Phosphorylase Kinase, domain 1"/>
    <property type="match status" value="1"/>
</dbReference>
<dbReference type="InterPro" id="IPR050915">
    <property type="entry name" value="MAP_kinase_kinase"/>
</dbReference>
<evidence type="ECO:0000256" key="5">
    <source>
        <dbReference type="ARBA" id="ARBA00022840"/>
    </source>
</evidence>
<sequence length="198" mass="22131">MIEQSGSRSLKKKRNVKLSLNSTSSPLVSQQSLKGSQEDGLTQSLNDLEIGLEFRLDLKAEDLLPVKEVGAGNGGTIIHIDVNPTVRKQIHRELQVLHDCNSRYIVSFYGAFTSDAGISMCMEFMDVGVRSDVWSVGITLMELAMGRFPFPPDGSQLTVLELLQHIVHEPAPKLPQGQFPEDFSDFINKWYVDIYVHI</sequence>
<dbReference type="Proteomes" id="UP000789396">
    <property type="component" value="Unassembled WGS sequence"/>
</dbReference>
<accession>A0A9N9AJQ2</accession>